<dbReference type="STRING" id="1009370.ALO_09699"/>
<evidence type="ECO:0000313" key="1">
    <source>
        <dbReference type="EMBL" id="EGO64101.1"/>
    </source>
</evidence>
<dbReference type="EMBL" id="AFGF01000078">
    <property type="protein sequence ID" value="EGO64101.1"/>
    <property type="molecule type" value="Genomic_DNA"/>
</dbReference>
<keyword evidence="2" id="KW-1185">Reference proteome</keyword>
<dbReference type="AlphaFoldDB" id="F7NIN7"/>
<accession>F7NIN7</accession>
<dbReference type="Proteomes" id="UP000003240">
    <property type="component" value="Unassembled WGS sequence"/>
</dbReference>
<organism evidence="1 2">
    <name type="scientific">Acetonema longum DSM 6540</name>
    <dbReference type="NCBI Taxonomy" id="1009370"/>
    <lineage>
        <taxon>Bacteria</taxon>
        <taxon>Bacillati</taxon>
        <taxon>Bacillota</taxon>
        <taxon>Negativicutes</taxon>
        <taxon>Acetonemataceae</taxon>
        <taxon>Acetonema</taxon>
    </lineage>
</organism>
<comment type="caution">
    <text evidence="1">The sequence shown here is derived from an EMBL/GenBank/DDBJ whole genome shotgun (WGS) entry which is preliminary data.</text>
</comment>
<protein>
    <submittedName>
        <fullName evidence="1">Uncharacterized protein</fullName>
    </submittedName>
</protein>
<name>F7NIN7_9FIRM</name>
<proteinExistence type="predicted"/>
<evidence type="ECO:0000313" key="2">
    <source>
        <dbReference type="Proteomes" id="UP000003240"/>
    </source>
</evidence>
<gene>
    <name evidence="1" type="ORF">ALO_09699</name>
</gene>
<sequence>MEAHFAILNNKPLFSHQTGYAKLAAQQKLQPAYIEEILIVREIRIFSLKQQFNIVQNQIELYFRVQKSLVITIG</sequence>
<reference evidence="1 2" key="1">
    <citation type="journal article" date="2011" name="EMBO J.">
        <title>Structural diversity of bacterial flagellar motors.</title>
        <authorList>
            <person name="Chen S."/>
            <person name="Beeby M."/>
            <person name="Murphy G.E."/>
            <person name="Leadbetter J.R."/>
            <person name="Hendrixson D.R."/>
            <person name="Briegel A."/>
            <person name="Li Z."/>
            <person name="Shi J."/>
            <person name="Tocheva E.I."/>
            <person name="Muller A."/>
            <person name="Dobro M.J."/>
            <person name="Jensen G.J."/>
        </authorList>
    </citation>
    <scope>NUCLEOTIDE SEQUENCE [LARGE SCALE GENOMIC DNA]</scope>
    <source>
        <strain evidence="1 2">DSM 6540</strain>
    </source>
</reference>